<sequence length="83" mass="10393">MLKIFNYGNIEIVEIIKVLEFNFKIRKTIISELVAKNWKLKYQRKDDPAIYSHEPFNKFLFKRILFCKGYYYSYFWQKKFFCR</sequence>
<dbReference type="EMBL" id="PEXX01000045">
    <property type="protein sequence ID" value="PIU10533.1"/>
    <property type="molecule type" value="Genomic_DNA"/>
</dbReference>
<protein>
    <submittedName>
        <fullName evidence="1">Uncharacterized protein</fullName>
    </submittedName>
</protein>
<accession>A0A2M6XSC0</accession>
<gene>
    <name evidence="1" type="ORF">COT27_02655</name>
</gene>
<evidence type="ECO:0000313" key="2">
    <source>
        <dbReference type="Proteomes" id="UP000230586"/>
    </source>
</evidence>
<dbReference type="AlphaFoldDB" id="A0A2M6XSC0"/>
<proteinExistence type="predicted"/>
<name>A0A2M6XSC0_9BACT</name>
<reference evidence="2" key="1">
    <citation type="submission" date="2017-09" db="EMBL/GenBank/DDBJ databases">
        <title>Depth-based differentiation of microbial function through sediment-hosted aquifers and enrichment of novel symbionts in the deep terrestrial subsurface.</title>
        <authorList>
            <person name="Probst A.J."/>
            <person name="Ladd B."/>
            <person name="Jarett J.K."/>
            <person name="Geller-Mcgrath D.E."/>
            <person name="Sieber C.M.K."/>
            <person name="Emerson J.B."/>
            <person name="Anantharaman K."/>
            <person name="Thomas B.C."/>
            <person name="Malmstrom R."/>
            <person name="Stieglmeier M."/>
            <person name="Klingl A."/>
            <person name="Woyke T."/>
            <person name="Ryan C.M."/>
            <person name="Banfield J.F."/>
        </authorList>
    </citation>
    <scope>NUCLEOTIDE SEQUENCE [LARGE SCALE GENOMIC DNA]</scope>
</reference>
<evidence type="ECO:0000313" key="1">
    <source>
        <dbReference type="EMBL" id="PIU10533.1"/>
    </source>
</evidence>
<comment type="caution">
    <text evidence="1">The sequence shown here is derived from an EMBL/GenBank/DDBJ whole genome shotgun (WGS) entry which is preliminary data.</text>
</comment>
<dbReference type="Proteomes" id="UP000230586">
    <property type="component" value="Unassembled WGS sequence"/>
</dbReference>
<organism evidence="1 2">
    <name type="scientific">Candidatus Kuenenbacteria bacterium CG08_land_8_20_14_0_20_37_23</name>
    <dbReference type="NCBI Taxonomy" id="1974617"/>
    <lineage>
        <taxon>Bacteria</taxon>
        <taxon>Candidatus Kueneniibacteriota</taxon>
    </lineage>
</organism>